<gene>
    <name evidence="8" type="ORF">FSP39_001220</name>
</gene>
<evidence type="ECO:0000256" key="4">
    <source>
        <dbReference type="ARBA" id="ARBA00023127"/>
    </source>
</evidence>
<evidence type="ECO:0000256" key="2">
    <source>
        <dbReference type="ARBA" id="ARBA00022618"/>
    </source>
</evidence>
<sequence>MHLRPRTRSQLTIWGLPEEVILFILRGLHIKDILNMRAVHPFFRDLIDGSPGVWSLASFKDTWPSANNIAHYDKAGEFGNLEALIKMAIAFLYNEGLPNDFDGKNVTSNGVKAAEMFCRIESMTVATDPFTWLFIRPPWSNSGACCKECVFTYMKNYLNENEEKEADCRNICVCVAKTLNVLDEDDSQGEAGLYLSKAANHKSGIAAFMMWQKKYQSCINDRAGRLESIRQLRDIANMGHLDAKLTLCESYSRHVYGGITGQKAAMYVRDFVQSTTPTNTQECFQTSQELTASMRYILVDWLVEVAGMKDFSSHTLHVAVSVVDRYLKIHKTSRSQLQLLGVAAMVLCSRYLGKDIIHYSGGCLVNRQHL</sequence>
<accession>A0AA88XP91</accession>
<keyword evidence="4 6" id="KW-0195">Cyclin</keyword>
<dbReference type="Gene3D" id="1.10.472.10">
    <property type="entry name" value="Cyclin-like"/>
    <property type="match status" value="1"/>
</dbReference>
<dbReference type="SMART" id="SM00385">
    <property type="entry name" value="CYCLIN"/>
    <property type="match status" value="1"/>
</dbReference>
<comment type="caution">
    <text evidence="8">The sequence shown here is derived from an EMBL/GenBank/DDBJ whole genome shotgun (WGS) entry which is preliminary data.</text>
</comment>
<dbReference type="PROSITE" id="PS00292">
    <property type="entry name" value="CYCLINS"/>
    <property type="match status" value="1"/>
</dbReference>
<evidence type="ECO:0000256" key="1">
    <source>
        <dbReference type="ARBA" id="ARBA00006955"/>
    </source>
</evidence>
<proteinExistence type="inferred from homology"/>
<feature type="domain" description="F-box" evidence="7">
    <location>
        <begin position="10"/>
        <end position="57"/>
    </location>
</feature>
<keyword evidence="2" id="KW-0132">Cell division</keyword>
<evidence type="ECO:0000256" key="6">
    <source>
        <dbReference type="RuleBase" id="RU000383"/>
    </source>
</evidence>
<dbReference type="Proteomes" id="UP001186944">
    <property type="component" value="Unassembled WGS sequence"/>
</dbReference>
<dbReference type="PROSITE" id="PS50181">
    <property type="entry name" value="FBOX"/>
    <property type="match status" value="1"/>
</dbReference>
<dbReference type="SUPFAM" id="SSF81383">
    <property type="entry name" value="F-box domain"/>
    <property type="match status" value="1"/>
</dbReference>
<dbReference type="Pfam" id="PF00646">
    <property type="entry name" value="F-box"/>
    <property type="match status" value="1"/>
</dbReference>
<protein>
    <recommendedName>
        <fullName evidence="7">F-box domain-containing protein</fullName>
    </recommendedName>
</protein>
<evidence type="ECO:0000313" key="8">
    <source>
        <dbReference type="EMBL" id="KAK3089144.1"/>
    </source>
</evidence>
<dbReference type="GO" id="GO:0051301">
    <property type="term" value="P:cell division"/>
    <property type="evidence" value="ECO:0007669"/>
    <property type="project" value="UniProtKB-KW"/>
</dbReference>
<dbReference type="SUPFAM" id="SSF47954">
    <property type="entry name" value="Cyclin-like"/>
    <property type="match status" value="1"/>
</dbReference>
<dbReference type="Pfam" id="PF00134">
    <property type="entry name" value="Cyclin_N"/>
    <property type="match status" value="1"/>
</dbReference>
<keyword evidence="9" id="KW-1185">Reference proteome</keyword>
<dbReference type="InterPro" id="IPR039361">
    <property type="entry name" value="Cyclin"/>
</dbReference>
<dbReference type="InterPro" id="IPR036047">
    <property type="entry name" value="F-box-like_dom_sf"/>
</dbReference>
<dbReference type="CDD" id="cd22082">
    <property type="entry name" value="F-box_FBXO1"/>
    <property type="match status" value="1"/>
</dbReference>
<dbReference type="InterPro" id="IPR001810">
    <property type="entry name" value="F-box_dom"/>
</dbReference>
<dbReference type="PANTHER" id="PTHR10177">
    <property type="entry name" value="CYCLINS"/>
    <property type="match status" value="1"/>
</dbReference>
<dbReference type="AlphaFoldDB" id="A0AA88XP91"/>
<keyword evidence="5" id="KW-0131">Cell cycle</keyword>
<comment type="similarity">
    <text evidence="1">Belongs to the cyclin family. Cyclin AB subfamily.</text>
</comment>
<keyword evidence="3" id="KW-0498">Mitosis</keyword>
<evidence type="ECO:0000259" key="7">
    <source>
        <dbReference type="PROSITE" id="PS50181"/>
    </source>
</evidence>
<evidence type="ECO:0000256" key="3">
    <source>
        <dbReference type="ARBA" id="ARBA00022776"/>
    </source>
</evidence>
<dbReference type="InterPro" id="IPR013763">
    <property type="entry name" value="Cyclin-like_dom"/>
</dbReference>
<dbReference type="InterPro" id="IPR036915">
    <property type="entry name" value="Cyclin-like_sf"/>
</dbReference>
<reference evidence="8" key="1">
    <citation type="submission" date="2019-08" db="EMBL/GenBank/DDBJ databases">
        <title>The improved chromosome-level genome for the pearl oyster Pinctada fucata martensii using PacBio sequencing and Hi-C.</title>
        <authorList>
            <person name="Zheng Z."/>
        </authorList>
    </citation>
    <scope>NUCLEOTIDE SEQUENCE</scope>
    <source>
        <strain evidence="8">ZZ-2019</strain>
        <tissue evidence="8">Adductor muscle</tissue>
    </source>
</reference>
<dbReference type="EMBL" id="VSWD01000010">
    <property type="protein sequence ID" value="KAK3089144.1"/>
    <property type="molecule type" value="Genomic_DNA"/>
</dbReference>
<dbReference type="InterPro" id="IPR048258">
    <property type="entry name" value="Cyclins_cyclin-box"/>
</dbReference>
<evidence type="ECO:0000313" key="9">
    <source>
        <dbReference type="Proteomes" id="UP001186944"/>
    </source>
</evidence>
<dbReference type="InterPro" id="IPR006671">
    <property type="entry name" value="Cyclin_N"/>
</dbReference>
<evidence type="ECO:0000256" key="5">
    <source>
        <dbReference type="ARBA" id="ARBA00023306"/>
    </source>
</evidence>
<name>A0AA88XP91_PINIB</name>
<organism evidence="8 9">
    <name type="scientific">Pinctada imbricata</name>
    <name type="common">Atlantic pearl-oyster</name>
    <name type="synonym">Pinctada martensii</name>
    <dbReference type="NCBI Taxonomy" id="66713"/>
    <lineage>
        <taxon>Eukaryota</taxon>
        <taxon>Metazoa</taxon>
        <taxon>Spiralia</taxon>
        <taxon>Lophotrochozoa</taxon>
        <taxon>Mollusca</taxon>
        <taxon>Bivalvia</taxon>
        <taxon>Autobranchia</taxon>
        <taxon>Pteriomorphia</taxon>
        <taxon>Pterioida</taxon>
        <taxon>Pterioidea</taxon>
        <taxon>Pteriidae</taxon>
        <taxon>Pinctada</taxon>
    </lineage>
</organism>